<keyword evidence="4 20" id="KW-0031">Aminopeptidase</keyword>
<dbReference type="GO" id="GO:0005737">
    <property type="term" value="C:cytoplasm"/>
    <property type="evidence" value="ECO:0007669"/>
    <property type="project" value="TreeGrafter"/>
</dbReference>
<comment type="similarity">
    <text evidence="3 20">Belongs to the peptidase M1 family.</text>
</comment>
<comment type="cofactor">
    <cofactor evidence="18 20">
        <name>Zn(2+)</name>
        <dbReference type="ChEBI" id="CHEBI:29105"/>
    </cofactor>
    <text evidence="18 20">Binds 1 zinc ion per subunit.</text>
</comment>
<dbReference type="GO" id="GO:0043171">
    <property type="term" value="P:peptide catabolic process"/>
    <property type="evidence" value="ECO:0007669"/>
    <property type="project" value="TreeGrafter"/>
</dbReference>
<dbReference type="InterPro" id="IPR045357">
    <property type="entry name" value="Aminopeptidase_N-like_N"/>
</dbReference>
<evidence type="ECO:0000259" key="23">
    <source>
        <dbReference type="Pfam" id="PF11838"/>
    </source>
</evidence>
<dbReference type="InterPro" id="IPR034016">
    <property type="entry name" value="M1_APN-typ"/>
</dbReference>
<dbReference type="Proteomes" id="UP000225706">
    <property type="component" value="Unassembled WGS sequence"/>
</dbReference>
<evidence type="ECO:0000256" key="20">
    <source>
        <dbReference type="RuleBase" id="RU364040"/>
    </source>
</evidence>
<keyword evidence="26" id="KW-1185">Reference proteome</keyword>
<dbReference type="Pfam" id="PF17900">
    <property type="entry name" value="Peptidase_M1_N"/>
    <property type="match status" value="1"/>
</dbReference>
<evidence type="ECO:0000256" key="7">
    <source>
        <dbReference type="ARBA" id="ARBA00022692"/>
    </source>
</evidence>
<dbReference type="InterPro" id="IPR001930">
    <property type="entry name" value="Peptidase_M1"/>
</dbReference>
<dbReference type="GO" id="GO:0042277">
    <property type="term" value="F:peptide binding"/>
    <property type="evidence" value="ECO:0007669"/>
    <property type="project" value="TreeGrafter"/>
</dbReference>
<dbReference type="PRINTS" id="PR00756">
    <property type="entry name" value="ALADIPTASE"/>
</dbReference>
<dbReference type="InterPro" id="IPR014782">
    <property type="entry name" value="Peptidase_M1_dom"/>
</dbReference>
<evidence type="ECO:0000256" key="3">
    <source>
        <dbReference type="ARBA" id="ARBA00010136"/>
    </source>
</evidence>
<dbReference type="CDD" id="cd09601">
    <property type="entry name" value="M1_APN-Q_like"/>
    <property type="match status" value="1"/>
</dbReference>
<dbReference type="Gene3D" id="1.25.50.20">
    <property type="match status" value="1"/>
</dbReference>
<organism evidence="25 26">
    <name type="scientific">Stylophora pistillata</name>
    <name type="common">Smooth cauliflower coral</name>
    <dbReference type="NCBI Taxonomy" id="50429"/>
    <lineage>
        <taxon>Eukaryota</taxon>
        <taxon>Metazoa</taxon>
        <taxon>Cnidaria</taxon>
        <taxon>Anthozoa</taxon>
        <taxon>Hexacorallia</taxon>
        <taxon>Scleractinia</taxon>
        <taxon>Astrocoeniina</taxon>
        <taxon>Pocilloporidae</taxon>
        <taxon>Stylophora</taxon>
    </lineage>
</organism>
<feature type="active site" description="Proton acceptor" evidence="17">
    <location>
        <position position="374"/>
    </location>
</feature>
<evidence type="ECO:0000256" key="16">
    <source>
        <dbReference type="ARBA" id="ARBA00023180"/>
    </source>
</evidence>
<evidence type="ECO:0000256" key="6">
    <source>
        <dbReference type="ARBA" id="ARBA00022670"/>
    </source>
</evidence>
<dbReference type="Gene3D" id="2.60.40.1910">
    <property type="match status" value="1"/>
</dbReference>
<keyword evidence="7" id="KW-0812">Transmembrane</keyword>
<evidence type="ECO:0000259" key="22">
    <source>
        <dbReference type="Pfam" id="PF01433"/>
    </source>
</evidence>
<dbReference type="InterPro" id="IPR027268">
    <property type="entry name" value="Peptidase_M4/M1_CTD_sf"/>
</dbReference>
<evidence type="ECO:0000256" key="17">
    <source>
        <dbReference type="PIRSR" id="PIRSR634016-1"/>
    </source>
</evidence>
<keyword evidence="21" id="KW-0732">Signal</keyword>
<gene>
    <name evidence="25" type="primary">ENPEP</name>
    <name evidence="25" type="ORF">AWC38_SpisGene13111</name>
</gene>
<feature type="domain" description="Peptidase M1 membrane alanine aminopeptidase" evidence="22">
    <location>
        <begin position="301"/>
        <end position="518"/>
    </location>
</feature>
<dbReference type="FunFam" id="1.10.390.10:FF:000006">
    <property type="entry name" value="Puromycin-sensitive aminopeptidase"/>
    <property type="match status" value="1"/>
</dbReference>
<feature type="binding site" evidence="18">
    <location>
        <position position="377"/>
    </location>
    <ligand>
        <name>Zn(2+)</name>
        <dbReference type="ChEBI" id="CHEBI:29105"/>
        <note>catalytic</note>
    </ligand>
</feature>
<dbReference type="GO" id="GO:0070006">
    <property type="term" value="F:metalloaminopeptidase activity"/>
    <property type="evidence" value="ECO:0007669"/>
    <property type="project" value="TreeGrafter"/>
</dbReference>
<keyword evidence="13 20" id="KW-0482">Metalloprotease</keyword>
<dbReference type="Gene3D" id="2.60.40.1730">
    <property type="entry name" value="tricorn interacting facor f3 domain"/>
    <property type="match status" value="1"/>
</dbReference>
<evidence type="ECO:0000256" key="10">
    <source>
        <dbReference type="ARBA" id="ARBA00022833"/>
    </source>
</evidence>
<dbReference type="EC" id="3.4.11.-" evidence="20"/>
<feature type="signal peptide" evidence="21">
    <location>
        <begin position="1"/>
        <end position="19"/>
    </location>
</feature>
<evidence type="ECO:0000256" key="13">
    <source>
        <dbReference type="ARBA" id="ARBA00023049"/>
    </source>
</evidence>
<evidence type="ECO:0000256" key="5">
    <source>
        <dbReference type="ARBA" id="ARBA00022475"/>
    </source>
</evidence>
<dbReference type="FunFam" id="1.25.50.20:FF:000001">
    <property type="entry name" value="Aminopeptidase"/>
    <property type="match status" value="1"/>
</dbReference>
<dbReference type="OrthoDB" id="510539at2759"/>
<dbReference type="InterPro" id="IPR024571">
    <property type="entry name" value="ERAP1-like_C_dom"/>
</dbReference>
<protein>
    <recommendedName>
        <fullName evidence="20">Aminopeptidase</fullName>
        <ecNumber evidence="20">3.4.11.-</ecNumber>
    </recommendedName>
</protein>
<keyword evidence="9 20" id="KW-0378">Hydrolase</keyword>
<evidence type="ECO:0000256" key="19">
    <source>
        <dbReference type="PIRSR" id="PIRSR634016-4"/>
    </source>
</evidence>
<dbReference type="GO" id="GO:0005886">
    <property type="term" value="C:plasma membrane"/>
    <property type="evidence" value="ECO:0007669"/>
    <property type="project" value="UniProtKB-SubCell"/>
</dbReference>
<evidence type="ECO:0000256" key="21">
    <source>
        <dbReference type="SAM" id="SignalP"/>
    </source>
</evidence>
<reference evidence="26" key="1">
    <citation type="journal article" date="2017" name="bioRxiv">
        <title>Comparative analysis of the genomes of Stylophora pistillata and Acropora digitifera provides evidence for extensive differences between species of corals.</title>
        <authorList>
            <person name="Voolstra C.R."/>
            <person name="Li Y."/>
            <person name="Liew Y.J."/>
            <person name="Baumgarten S."/>
            <person name="Zoccola D."/>
            <person name="Flot J.-F."/>
            <person name="Tambutte S."/>
            <person name="Allemand D."/>
            <person name="Aranda M."/>
        </authorList>
    </citation>
    <scope>NUCLEOTIDE SEQUENCE [LARGE SCALE GENOMIC DNA]</scope>
</reference>
<evidence type="ECO:0000256" key="4">
    <source>
        <dbReference type="ARBA" id="ARBA00022438"/>
    </source>
</evidence>
<dbReference type="InterPro" id="IPR050344">
    <property type="entry name" value="Peptidase_M1_aminopeptidases"/>
</dbReference>
<keyword evidence="5" id="KW-1003">Cell membrane</keyword>
<evidence type="ECO:0000256" key="15">
    <source>
        <dbReference type="ARBA" id="ARBA00023157"/>
    </source>
</evidence>
<dbReference type="Pfam" id="PF01433">
    <property type="entry name" value="Peptidase_M1"/>
    <property type="match status" value="1"/>
</dbReference>
<proteinExistence type="inferred from homology"/>
<evidence type="ECO:0000256" key="9">
    <source>
        <dbReference type="ARBA" id="ARBA00022801"/>
    </source>
</evidence>
<feature type="chain" id="PRO_5012315504" description="Aminopeptidase" evidence="21">
    <location>
        <begin position="20"/>
        <end position="935"/>
    </location>
</feature>
<keyword evidence="10 18" id="KW-0862">Zinc</keyword>
<keyword evidence="14" id="KW-0472">Membrane</keyword>
<evidence type="ECO:0000256" key="12">
    <source>
        <dbReference type="ARBA" id="ARBA00022989"/>
    </source>
</evidence>
<evidence type="ECO:0000256" key="8">
    <source>
        <dbReference type="ARBA" id="ARBA00022723"/>
    </source>
</evidence>
<dbReference type="Gene3D" id="1.10.390.10">
    <property type="entry name" value="Neutral Protease Domain 2"/>
    <property type="match status" value="1"/>
</dbReference>
<keyword evidence="11" id="KW-0735">Signal-anchor</keyword>
<keyword evidence="6 20" id="KW-0645">Protease</keyword>
<name>A0A2B4RZZ5_STYPI</name>
<sequence>MQLIWAVWSLLYWMRSGLTESYLGHRGFALDERISQGQEFPWHTIRLPRTLFPTSYKITLQTDLKSFNVKGNVTIQVNCEKQTRHIILHLKDMKVSRTAVFETTQRRELFPLKSAGRVKELEKWRENSGGRGRCRDIRVTKTMQNRTLEMFLIEVSEELTQRKNYAIYIEFEYPLTDKLLGFYRSSYKTKSGVKRYLAATLFEPTFARAAFPCFDEPGMKAKFSVTIIREGKYSSLSNMPLMQTVKVGDDLFADHFQESVKMSTYMVAFLVSDFAHKETTTSGGIKVRIWTPPPQLAQASYALDIATKTLSNYEKFFQINFPLPKQDLVVIPDYSTGAEENWGLIGFTSSMLLFDRSKTSDELQQSVCETVTHELAHQWFGNLVTMKWWNDLWLNEGFATYMENIGASFVELHWSMLDQFVVKKLQVAFSEDQSSYSHPISVDVRDPKDIDSLFDSISYEKGASVIRMLKNTIGHDHFTAGLRSYLQRYAYSNADTDELWGTLSEKSGINVKEMMDTWTLQMGLPVVTIKRLNQHKAIADQKIFLIYSGARPQKRSQFNYTWNIPLTYETQKDKKTLQVWLNRGTALIAWSKTSGWIKANVDQIGYYRVNYDIDNWKALYNQLNTDHTLISAADRSGLIDDAFHLARSDELGYELALEMIEYIRNEAEYSPLITFLRNMDYIGEQLTLRKAYDVFKRYMLQQLRPSVWRLGWNDKGTHLEKMLRPKVLFKACDYSDQDIILKIKTMFTLAMEEGKMIPSNFRSLVYSVGVKEGGAKEWNQAFEKYLTTHIASEKDILLDALTYTRNTQMIQRCLNYSLDKTKISSQDTLSVISGVASNPESWEMAWDFVRENWHILYKRYSRGSDQWPVLIKSLMFKCNTPAQLSQVTEFFKDYKPTDAAYRQVKMGIERIHANIHWLSRHEEEVTHWLNQHVQI</sequence>
<dbReference type="GO" id="GO:0008270">
    <property type="term" value="F:zinc ion binding"/>
    <property type="evidence" value="ECO:0007669"/>
    <property type="project" value="UniProtKB-UniRule"/>
</dbReference>
<evidence type="ECO:0000256" key="2">
    <source>
        <dbReference type="ARBA" id="ARBA00004606"/>
    </source>
</evidence>
<evidence type="ECO:0000256" key="11">
    <source>
        <dbReference type="ARBA" id="ARBA00022968"/>
    </source>
</evidence>
<dbReference type="SUPFAM" id="SSF63737">
    <property type="entry name" value="Leukotriene A4 hydrolase N-terminal domain"/>
    <property type="match status" value="1"/>
</dbReference>
<dbReference type="GO" id="GO:0006508">
    <property type="term" value="P:proteolysis"/>
    <property type="evidence" value="ECO:0007669"/>
    <property type="project" value="UniProtKB-KW"/>
</dbReference>
<keyword evidence="15" id="KW-1015">Disulfide bond</keyword>
<evidence type="ECO:0000259" key="24">
    <source>
        <dbReference type="Pfam" id="PF17900"/>
    </source>
</evidence>
<dbReference type="EMBL" id="LSMT01000242">
    <property type="protein sequence ID" value="PFX22359.1"/>
    <property type="molecule type" value="Genomic_DNA"/>
</dbReference>
<accession>A0A2B4RZZ5</accession>
<dbReference type="FunFam" id="2.60.40.1730:FF:000012">
    <property type="entry name" value="Aminopeptidase N"/>
    <property type="match status" value="1"/>
</dbReference>
<feature type="domain" description="Aminopeptidase N-like N-terminal" evidence="24">
    <location>
        <begin position="53"/>
        <end position="266"/>
    </location>
</feature>
<evidence type="ECO:0000256" key="18">
    <source>
        <dbReference type="PIRSR" id="PIRSR634016-3"/>
    </source>
</evidence>
<keyword evidence="8 18" id="KW-0479">Metal-binding</keyword>
<dbReference type="InterPro" id="IPR042097">
    <property type="entry name" value="Aminopeptidase_N-like_N_sf"/>
</dbReference>
<keyword evidence="12" id="KW-1133">Transmembrane helix</keyword>
<evidence type="ECO:0000256" key="14">
    <source>
        <dbReference type="ARBA" id="ARBA00023136"/>
    </source>
</evidence>
<dbReference type="FunFam" id="2.60.40.1910:FF:000003">
    <property type="entry name" value="Aminopeptidase"/>
    <property type="match status" value="1"/>
</dbReference>
<dbReference type="SUPFAM" id="SSF55486">
    <property type="entry name" value="Metalloproteases ('zincins'), catalytic domain"/>
    <property type="match status" value="1"/>
</dbReference>
<keyword evidence="16" id="KW-0325">Glycoprotein</keyword>
<feature type="domain" description="ERAP1-like C-terminal" evidence="23">
    <location>
        <begin position="596"/>
        <end position="912"/>
    </location>
</feature>
<dbReference type="AlphaFoldDB" id="A0A2B4RZZ5"/>
<feature type="site" description="Transition state stabilizer" evidence="19">
    <location>
        <position position="459"/>
    </location>
</feature>
<evidence type="ECO:0000313" key="25">
    <source>
        <dbReference type="EMBL" id="PFX22359.1"/>
    </source>
</evidence>
<dbReference type="PANTHER" id="PTHR11533:SF299">
    <property type="entry name" value="AMINOPEPTIDASE"/>
    <property type="match status" value="1"/>
</dbReference>
<dbReference type="Pfam" id="PF11838">
    <property type="entry name" value="ERAP1_C"/>
    <property type="match status" value="1"/>
</dbReference>
<feature type="binding site" evidence="18">
    <location>
        <position position="373"/>
    </location>
    <ligand>
        <name>Zn(2+)</name>
        <dbReference type="ChEBI" id="CHEBI:29105"/>
        <note>catalytic</note>
    </ligand>
</feature>
<evidence type="ECO:0000313" key="26">
    <source>
        <dbReference type="Proteomes" id="UP000225706"/>
    </source>
</evidence>
<comment type="caution">
    <text evidence="25">The sequence shown here is derived from an EMBL/GenBank/DDBJ whole genome shotgun (WGS) entry which is preliminary data.</text>
</comment>
<feature type="binding site" evidence="18">
    <location>
        <position position="396"/>
    </location>
    <ligand>
        <name>Zn(2+)</name>
        <dbReference type="ChEBI" id="CHEBI:29105"/>
        <note>catalytic</note>
    </ligand>
</feature>
<dbReference type="PANTHER" id="PTHR11533">
    <property type="entry name" value="PROTEASE M1 ZINC METALLOPROTEASE"/>
    <property type="match status" value="1"/>
</dbReference>
<comment type="subcellular location">
    <subcellularLocation>
        <location evidence="1">Cell membrane</location>
    </subcellularLocation>
    <subcellularLocation>
        <location evidence="2">Membrane</location>
        <topology evidence="2">Single-pass type II membrane protein</topology>
    </subcellularLocation>
</comment>
<dbReference type="GO" id="GO:0005615">
    <property type="term" value="C:extracellular space"/>
    <property type="evidence" value="ECO:0007669"/>
    <property type="project" value="TreeGrafter"/>
</dbReference>
<evidence type="ECO:0000256" key="1">
    <source>
        <dbReference type="ARBA" id="ARBA00004236"/>
    </source>
</evidence>